<gene>
    <name evidence="7" type="ORF">DNH61_16140</name>
</gene>
<name>A0A2W1L785_9BACL</name>
<keyword evidence="5" id="KW-0472">Membrane</keyword>
<keyword evidence="2" id="KW-0479">Metal-binding</keyword>
<dbReference type="GO" id="GO:0030313">
    <property type="term" value="C:cell envelope"/>
    <property type="evidence" value="ECO:0007669"/>
    <property type="project" value="UniProtKB-SubCell"/>
</dbReference>
<feature type="transmembrane region" description="Helical" evidence="5">
    <location>
        <begin position="376"/>
        <end position="403"/>
    </location>
</feature>
<dbReference type="InterPro" id="IPR014755">
    <property type="entry name" value="Cu-Rt/internalin_Ig-like"/>
</dbReference>
<dbReference type="GO" id="GO:0005886">
    <property type="term" value="C:plasma membrane"/>
    <property type="evidence" value="ECO:0007669"/>
    <property type="project" value="TreeGrafter"/>
</dbReference>
<feature type="transmembrane region" description="Helical" evidence="5">
    <location>
        <begin position="249"/>
        <end position="271"/>
    </location>
</feature>
<keyword evidence="8" id="KW-1185">Reference proteome</keyword>
<comment type="caution">
    <text evidence="7">The sequence shown here is derived from an EMBL/GenBank/DDBJ whole genome shotgun (WGS) entry which is preliminary data.</text>
</comment>
<keyword evidence="3" id="KW-0732">Signal</keyword>
<keyword evidence="5" id="KW-1133">Transmembrane helix</keyword>
<feature type="transmembrane region" description="Helical" evidence="5">
    <location>
        <begin position="314"/>
        <end position="335"/>
    </location>
</feature>
<comment type="subcellular location">
    <subcellularLocation>
        <location evidence="1">Cell envelope</location>
    </subcellularLocation>
</comment>
<dbReference type="AlphaFoldDB" id="A0A2W1L785"/>
<accession>A0A2W1L785</accession>
<dbReference type="InterPro" id="IPR014756">
    <property type="entry name" value="Ig_E-set"/>
</dbReference>
<dbReference type="InterPro" id="IPR032694">
    <property type="entry name" value="CopC/D"/>
</dbReference>
<keyword evidence="5" id="KW-0812">Transmembrane</keyword>
<dbReference type="EMBL" id="QKRB01000049">
    <property type="protein sequence ID" value="PZD94823.1"/>
    <property type="molecule type" value="Genomic_DNA"/>
</dbReference>
<evidence type="ECO:0000313" key="7">
    <source>
        <dbReference type="EMBL" id="PZD94823.1"/>
    </source>
</evidence>
<dbReference type="Proteomes" id="UP000249522">
    <property type="component" value="Unassembled WGS sequence"/>
</dbReference>
<organism evidence="7 8">
    <name type="scientific">Paenibacillus sambharensis</name>
    <dbReference type="NCBI Taxonomy" id="1803190"/>
    <lineage>
        <taxon>Bacteria</taxon>
        <taxon>Bacillati</taxon>
        <taxon>Bacillota</taxon>
        <taxon>Bacilli</taxon>
        <taxon>Bacillales</taxon>
        <taxon>Paenibacillaceae</taxon>
        <taxon>Paenibacillus</taxon>
    </lineage>
</organism>
<dbReference type="SUPFAM" id="SSF81296">
    <property type="entry name" value="E set domains"/>
    <property type="match status" value="1"/>
</dbReference>
<dbReference type="Gene3D" id="2.60.40.1220">
    <property type="match status" value="1"/>
</dbReference>
<dbReference type="PANTHER" id="PTHR34820:SF4">
    <property type="entry name" value="INNER MEMBRANE PROTEIN YEBZ"/>
    <property type="match status" value="1"/>
</dbReference>
<feature type="transmembrane region" description="Helical" evidence="5">
    <location>
        <begin position="283"/>
        <end position="302"/>
    </location>
</feature>
<evidence type="ECO:0000313" key="8">
    <source>
        <dbReference type="Proteomes" id="UP000249522"/>
    </source>
</evidence>
<dbReference type="RefSeq" id="WP_111147720.1">
    <property type="nucleotide sequence ID" value="NZ_QKRB01000049.1"/>
</dbReference>
<feature type="transmembrane region" description="Helical" evidence="5">
    <location>
        <begin position="220"/>
        <end position="237"/>
    </location>
</feature>
<feature type="transmembrane region" description="Helical" evidence="5">
    <location>
        <begin position="347"/>
        <end position="370"/>
    </location>
</feature>
<evidence type="ECO:0000259" key="6">
    <source>
        <dbReference type="Pfam" id="PF04234"/>
    </source>
</evidence>
<dbReference type="OrthoDB" id="2353937at2"/>
<dbReference type="PANTHER" id="PTHR34820">
    <property type="entry name" value="INNER MEMBRANE PROTEIN YEBZ"/>
    <property type="match status" value="1"/>
</dbReference>
<dbReference type="Pfam" id="PF04234">
    <property type="entry name" value="CopC"/>
    <property type="match status" value="1"/>
</dbReference>
<feature type="transmembrane region" description="Helical" evidence="5">
    <location>
        <begin position="182"/>
        <end position="200"/>
    </location>
</feature>
<dbReference type="GO" id="GO:0005507">
    <property type="term" value="F:copper ion binding"/>
    <property type="evidence" value="ECO:0007669"/>
    <property type="project" value="InterPro"/>
</dbReference>
<feature type="domain" description="CopC" evidence="6">
    <location>
        <begin position="45"/>
        <end position="139"/>
    </location>
</feature>
<sequence length="562" mass="61600">MVFSLLAISAQRLSRRHAFTTCALLLLAAVTLTGGLLFPQHASAHASLTSAAPEPDSRLDAGPELIKLTFNERIEAGLGSLELFDSNSRPVTDRKPETSQDGRSLTLALPKLEEDVYTVAYRVISADGHPVEGSYVFVVGTPPAGRDASSFDPLKELGHSGHHDRVSTQLTGAELINYTVRVLYYAALLLATGYFLWMVLRRGRVDNPSALQWYSRWGLWTTRGLLVAVLLYVFFQSTALMEGQPGSQWIQLFTGTAVGLAWSGALILSFAGPLVRSAGPSVGVIWAVSLLVLESWSGHAAAYDPKWLTIALDFIHLAASAVWAGGLALLLGLWIKDRKEAGRFAAVFTGPAWISMVLLVLTGVAVSLLFLPRLDYLLYTAWGTLLIVKTVLVVLVIITGGVLRWRVRRGELPRALLLKADGVLMTLIIVIVGLFTYISPLPANEPVNYHKMGTDMHYTLRITPNVPGTNAITLKVWLPEEAGSPKSVVLRLFSEDRKELGPIDVPLEPSSEDELTPFEGYEMAAYRAEGPYIPFAGSWKAQIRVMTPNDDELVNEYVFRNY</sequence>
<dbReference type="InterPro" id="IPR007348">
    <property type="entry name" value="CopC_dom"/>
</dbReference>
<dbReference type="GO" id="GO:0006825">
    <property type="term" value="P:copper ion transport"/>
    <property type="evidence" value="ECO:0007669"/>
    <property type="project" value="InterPro"/>
</dbReference>
<protein>
    <submittedName>
        <fullName evidence="7">Copper resistance protein CopC</fullName>
    </submittedName>
</protein>
<evidence type="ECO:0000256" key="3">
    <source>
        <dbReference type="ARBA" id="ARBA00022729"/>
    </source>
</evidence>
<reference evidence="7 8" key="1">
    <citation type="submission" date="2018-06" db="EMBL/GenBank/DDBJ databases">
        <title>Paenibacillus imtechensis sp. nov.</title>
        <authorList>
            <person name="Pinnaka A.K."/>
            <person name="Singh H."/>
            <person name="Kaur M."/>
        </authorList>
    </citation>
    <scope>NUCLEOTIDE SEQUENCE [LARGE SCALE GENOMIC DNA]</scope>
    <source>
        <strain evidence="7 8">SMB1</strain>
    </source>
</reference>
<dbReference type="GO" id="GO:0046688">
    <property type="term" value="P:response to copper ion"/>
    <property type="evidence" value="ECO:0007669"/>
    <property type="project" value="InterPro"/>
</dbReference>
<evidence type="ECO:0000256" key="1">
    <source>
        <dbReference type="ARBA" id="ARBA00004196"/>
    </source>
</evidence>
<evidence type="ECO:0000256" key="2">
    <source>
        <dbReference type="ARBA" id="ARBA00022723"/>
    </source>
</evidence>
<evidence type="ECO:0000256" key="4">
    <source>
        <dbReference type="ARBA" id="ARBA00023008"/>
    </source>
</evidence>
<proteinExistence type="predicted"/>
<evidence type="ECO:0000256" key="5">
    <source>
        <dbReference type="SAM" id="Phobius"/>
    </source>
</evidence>
<feature type="transmembrane region" description="Helical" evidence="5">
    <location>
        <begin position="415"/>
        <end position="438"/>
    </location>
</feature>
<dbReference type="GO" id="GO:0042597">
    <property type="term" value="C:periplasmic space"/>
    <property type="evidence" value="ECO:0007669"/>
    <property type="project" value="InterPro"/>
</dbReference>
<keyword evidence="4" id="KW-0186">Copper</keyword>